<dbReference type="HOGENOM" id="CLU_532967_0_0_0"/>
<feature type="transmembrane region" description="Helical" evidence="1">
    <location>
        <begin position="150"/>
        <end position="175"/>
    </location>
</feature>
<feature type="transmembrane region" description="Helical" evidence="1">
    <location>
        <begin position="116"/>
        <end position="144"/>
    </location>
</feature>
<keyword evidence="1" id="KW-0812">Transmembrane</keyword>
<evidence type="ECO:0008006" key="4">
    <source>
        <dbReference type="Google" id="ProtNLM"/>
    </source>
</evidence>
<accession>H8GYU2</accession>
<dbReference type="EMBL" id="CP002191">
    <property type="protein sequence ID" value="AFD24869.1"/>
    <property type="molecule type" value="Genomic_DNA"/>
</dbReference>
<reference evidence="2 3" key="1">
    <citation type="journal article" date="2012" name="PLoS ONE">
        <title>Genome sequence and transcriptome analysis of the radioresistant bacterium Deinococcus gobiensis: insights into the extreme environmental adaptations.</title>
        <authorList>
            <person name="Yuan M."/>
            <person name="Chen M."/>
            <person name="Zhang W."/>
            <person name="Lu W."/>
            <person name="Wang J."/>
            <person name="Yang M."/>
            <person name="Zhao P."/>
            <person name="Tang R."/>
            <person name="Li X."/>
            <person name="Hao Y."/>
            <person name="Zhou Z."/>
            <person name="Zhan Y."/>
            <person name="Yu H."/>
            <person name="Teng C."/>
            <person name="Yan Y."/>
            <person name="Ping S."/>
            <person name="Wang Y."/>
            <person name="Lin M."/>
        </authorList>
    </citation>
    <scope>NUCLEOTIDE SEQUENCE [LARGE SCALE GENOMIC DNA]</scope>
    <source>
        <strain evidence="2 3">I-0</strain>
    </source>
</reference>
<keyword evidence="1" id="KW-1133">Transmembrane helix</keyword>
<dbReference type="STRING" id="745776.DGo_CA0942"/>
<evidence type="ECO:0000256" key="1">
    <source>
        <dbReference type="SAM" id="Phobius"/>
    </source>
</evidence>
<evidence type="ECO:0000313" key="3">
    <source>
        <dbReference type="Proteomes" id="UP000007575"/>
    </source>
</evidence>
<sequence length="505" mass="52424">MSAPGSLRWLLGQQVRWQWRALSRRGRGGLLFLLAFVVIGTAVLYFMLRGLLGDLRLGGPLPDAALGPALLAQTFLFTLMVSAAVRASLEALFTRGDLDLLLHSPLPARTVLAARALGVALSGAAGGALLLGPVLLVLLTLGAWRGLGLLGWWAAAALGSASAGLWLTLGLVRVLGVRRARVVASVVGALVGGSLFLASQWRTVTGQDAAGLPAALLGFAPGVGGWPGREAALWWPARAMWLEPGPLLAVLLLSAGAFVLTVLALTRQFTLGVQEGTPQAVRRAGPGRAGLRFASGPRATLLKEWRLLLRDPELLSRTLLQLVYLVPLLAAVGRDGGTGAAGGGVVLLTASLASALARLTLDAEDAPDLLVTAPRSPAALRREKWLAAALPAALLGLLALGVMGARGVFAVHPLSAPALLALTLLGTGGAALTVLWRPLPVRRADAFRQREGRPLVNTLLGGGFQLALSITAYAAVRALGWGVLSLAAALALLAVAYRLRRTDDR</sequence>
<dbReference type="OrthoDB" id="65821at2"/>
<dbReference type="KEGG" id="dgo:DGo_CA0942"/>
<keyword evidence="1" id="KW-0472">Membrane</keyword>
<name>H8GYU2_DEIGI</name>
<feature type="transmembrane region" description="Helical" evidence="1">
    <location>
        <begin position="245"/>
        <end position="265"/>
    </location>
</feature>
<dbReference type="eggNOG" id="ENOG502Z82D">
    <property type="taxonomic scope" value="Bacteria"/>
</dbReference>
<feature type="transmembrane region" description="Helical" evidence="1">
    <location>
        <begin position="455"/>
        <end position="475"/>
    </location>
</feature>
<feature type="transmembrane region" description="Helical" evidence="1">
    <location>
        <begin position="385"/>
        <end position="409"/>
    </location>
</feature>
<dbReference type="Proteomes" id="UP000007575">
    <property type="component" value="Chromosome"/>
</dbReference>
<gene>
    <name evidence="2" type="ordered locus">DGo_CA0942</name>
</gene>
<feature type="transmembrane region" description="Helical" evidence="1">
    <location>
        <begin position="415"/>
        <end position="435"/>
    </location>
</feature>
<feature type="transmembrane region" description="Helical" evidence="1">
    <location>
        <begin position="481"/>
        <end position="499"/>
    </location>
</feature>
<evidence type="ECO:0000313" key="2">
    <source>
        <dbReference type="EMBL" id="AFD24869.1"/>
    </source>
</evidence>
<proteinExistence type="predicted"/>
<feature type="transmembrane region" description="Helical" evidence="1">
    <location>
        <begin position="30"/>
        <end position="52"/>
    </location>
</feature>
<feature type="transmembrane region" description="Helical" evidence="1">
    <location>
        <begin position="182"/>
        <end position="201"/>
    </location>
</feature>
<dbReference type="PATRIC" id="fig|745776.4.peg.966"/>
<protein>
    <recommendedName>
        <fullName evidence="4">ABC-2 type transport system permease protein</fullName>
    </recommendedName>
</protein>
<dbReference type="AlphaFoldDB" id="H8GYU2"/>
<keyword evidence="3" id="KW-1185">Reference proteome</keyword>
<dbReference type="RefSeq" id="WP_014684352.1">
    <property type="nucleotide sequence ID" value="NC_017790.1"/>
</dbReference>
<organism evidence="2 3">
    <name type="scientific">Deinococcus gobiensis (strain DSM 21396 / JCM 16679 / CGMCC 1.7299 / I-0)</name>
    <dbReference type="NCBI Taxonomy" id="745776"/>
    <lineage>
        <taxon>Bacteria</taxon>
        <taxon>Thermotogati</taxon>
        <taxon>Deinococcota</taxon>
        <taxon>Deinococci</taxon>
        <taxon>Deinococcales</taxon>
        <taxon>Deinococcaceae</taxon>
        <taxon>Deinococcus</taxon>
    </lineage>
</organism>
<feature type="transmembrane region" description="Helical" evidence="1">
    <location>
        <begin position="64"/>
        <end position="85"/>
    </location>
</feature>